<proteinExistence type="predicted"/>
<reference evidence="2" key="1">
    <citation type="submission" date="2021-01" db="EMBL/GenBank/DDBJ databases">
        <authorList>
            <person name="Corre E."/>
            <person name="Pelletier E."/>
            <person name="Niang G."/>
            <person name="Scheremetjew M."/>
            <person name="Finn R."/>
            <person name="Kale V."/>
            <person name="Holt S."/>
            <person name="Cochrane G."/>
            <person name="Meng A."/>
            <person name="Brown T."/>
            <person name="Cohen L."/>
        </authorList>
    </citation>
    <scope>NUCLEOTIDE SEQUENCE</scope>
    <source>
        <strain evidence="2">CCMP3107</strain>
    </source>
</reference>
<evidence type="ECO:0000256" key="1">
    <source>
        <dbReference type="SAM" id="MobiDB-lite"/>
    </source>
</evidence>
<feature type="region of interest" description="Disordered" evidence="1">
    <location>
        <begin position="1"/>
        <end position="27"/>
    </location>
</feature>
<organism evidence="2">
    <name type="scientific">Heterosigma akashiwo</name>
    <name type="common">Chromophytic alga</name>
    <name type="synonym">Heterosigma carterae</name>
    <dbReference type="NCBI Taxonomy" id="2829"/>
    <lineage>
        <taxon>Eukaryota</taxon>
        <taxon>Sar</taxon>
        <taxon>Stramenopiles</taxon>
        <taxon>Ochrophyta</taxon>
        <taxon>Raphidophyceae</taxon>
        <taxon>Chattonellales</taxon>
        <taxon>Chattonellaceae</taxon>
        <taxon>Heterosigma</taxon>
    </lineage>
</organism>
<dbReference type="EMBL" id="HBIU01026864">
    <property type="protein sequence ID" value="CAE0633673.1"/>
    <property type="molecule type" value="Transcribed_RNA"/>
</dbReference>
<name>A0A6V1PK55_HETAK</name>
<accession>A0A6V1PK55</accession>
<gene>
    <name evidence="2" type="ORF">HAKA00212_LOCUS12386</name>
</gene>
<evidence type="ECO:0000313" key="2">
    <source>
        <dbReference type="EMBL" id="CAE0633673.1"/>
    </source>
</evidence>
<protein>
    <submittedName>
        <fullName evidence="2">Uncharacterized protein</fullName>
    </submittedName>
</protein>
<dbReference type="AlphaFoldDB" id="A0A6V1PK55"/>
<sequence>MQASSIAGEKERCASFDGPDEGSSEMYGHFVDVEEYYEVESIGSPTDLPDDSPHSRQFSTSCTSSWSFLSSDDVSVSIDCAPPSENMFKEEFPCGELFLNNEELFPSCSRRPREDKKKMIPGLFDLELDS</sequence>